<dbReference type="InterPro" id="IPR002938">
    <property type="entry name" value="FAD-bd"/>
</dbReference>
<dbReference type="PANTHER" id="PTHR43422:SF3">
    <property type="entry name" value="THIAMINE THIAZOLE SYNTHASE"/>
    <property type="match status" value="1"/>
</dbReference>
<dbReference type="RefSeq" id="WP_232079203.1">
    <property type="nucleotide sequence ID" value="NZ_AP022613.1"/>
</dbReference>
<feature type="domain" description="FAD-binding" evidence="1">
    <location>
        <begin position="9"/>
        <end position="351"/>
    </location>
</feature>
<dbReference type="EMBL" id="AP022613">
    <property type="protein sequence ID" value="BBZ37842.1"/>
    <property type="molecule type" value="Genomic_DNA"/>
</dbReference>
<evidence type="ECO:0000313" key="2">
    <source>
        <dbReference type="EMBL" id="BBZ37842.1"/>
    </source>
</evidence>
<sequence>MIPALGRRAVVIGASISGLLAARVLADHYEHVTVVDRDVLPAGPLSRRGVPQAAHGHLLLARCPPILNELFPGILHELVADGAPVWADGDLSKIDLSFGGHRLVRTGSLRCPEAYAQYYPSRPLLEYRLRQRIRAIPNVTLVDRCGAADLTATADRTRISGVRVAGRDQGETALTAQLVVDATGRGSRTPVFLEKLGYGRPPENELMVRVAYASQMLKIPTGTLHTRLVGRLPEAGLPAGFVLVGNENDDWVLTLTALAGSQPPTEYAEMLEFVEQLAPVDILAAVRTAQPVGPVTRYRVPSNRWRRYDKMRRLPDGLIVVGDAICGFNPVYGQGMTMAALDAVVLGNCLRHEDRHLPRRFYHDSAKNIAVAWRTAVGADLALPQVAGPRPISMRITNAFLERVMIAA</sequence>
<organism evidence="2 3">
    <name type="scientific">Mycobacterium conspicuum</name>
    <dbReference type="NCBI Taxonomy" id="44010"/>
    <lineage>
        <taxon>Bacteria</taxon>
        <taxon>Bacillati</taxon>
        <taxon>Actinomycetota</taxon>
        <taxon>Actinomycetes</taxon>
        <taxon>Mycobacteriales</taxon>
        <taxon>Mycobacteriaceae</taxon>
        <taxon>Mycobacterium</taxon>
    </lineage>
</organism>
<dbReference type="AlphaFoldDB" id="A0A7I7Y9U8"/>
<dbReference type="Pfam" id="PF01494">
    <property type="entry name" value="FAD_binding_3"/>
    <property type="match status" value="1"/>
</dbReference>
<reference evidence="2 3" key="1">
    <citation type="journal article" date="2019" name="Emerg. Microbes Infect.">
        <title>Comprehensive subspecies identification of 175 nontuberculous mycobacteria species based on 7547 genomic profiles.</title>
        <authorList>
            <person name="Matsumoto Y."/>
            <person name="Kinjo T."/>
            <person name="Motooka D."/>
            <person name="Nabeya D."/>
            <person name="Jung N."/>
            <person name="Uechi K."/>
            <person name="Horii T."/>
            <person name="Iida T."/>
            <person name="Fujita J."/>
            <person name="Nakamura S."/>
        </authorList>
    </citation>
    <scope>NUCLEOTIDE SEQUENCE [LARGE SCALE GENOMIC DNA]</scope>
    <source>
        <strain evidence="2 3">JCM 14738</strain>
    </source>
</reference>
<dbReference type="PANTHER" id="PTHR43422">
    <property type="entry name" value="THIAMINE THIAZOLE SYNTHASE"/>
    <property type="match status" value="1"/>
</dbReference>
<gene>
    <name evidence="2" type="ORF">MCNS_09050</name>
</gene>
<dbReference type="Proteomes" id="UP000467385">
    <property type="component" value="Chromosome"/>
</dbReference>
<dbReference type="GO" id="GO:0071949">
    <property type="term" value="F:FAD binding"/>
    <property type="evidence" value="ECO:0007669"/>
    <property type="project" value="InterPro"/>
</dbReference>
<name>A0A7I7Y9U8_9MYCO</name>
<accession>A0A7I7Y9U8</accession>
<keyword evidence="3" id="KW-1185">Reference proteome</keyword>
<evidence type="ECO:0000313" key="3">
    <source>
        <dbReference type="Proteomes" id="UP000467385"/>
    </source>
</evidence>
<dbReference type="InterPro" id="IPR036188">
    <property type="entry name" value="FAD/NAD-bd_sf"/>
</dbReference>
<protein>
    <submittedName>
        <fullName evidence="2">Hydroxylase</fullName>
    </submittedName>
</protein>
<proteinExistence type="predicted"/>
<dbReference type="SUPFAM" id="SSF51905">
    <property type="entry name" value="FAD/NAD(P)-binding domain"/>
    <property type="match status" value="1"/>
</dbReference>
<evidence type="ECO:0000259" key="1">
    <source>
        <dbReference type="Pfam" id="PF01494"/>
    </source>
</evidence>
<dbReference type="Gene3D" id="3.50.50.60">
    <property type="entry name" value="FAD/NAD(P)-binding domain"/>
    <property type="match status" value="1"/>
</dbReference>